<gene>
    <name evidence="1" type="ORF">ACFQDL_29330</name>
</gene>
<accession>A0ABW2A8C7</accession>
<keyword evidence="2" id="KW-1185">Reference proteome</keyword>
<proteinExistence type="predicted"/>
<comment type="caution">
    <text evidence="1">The sequence shown here is derived from an EMBL/GenBank/DDBJ whole genome shotgun (WGS) entry which is preliminary data.</text>
</comment>
<dbReference type="Proteomes" id="UP001596422">
    <property type="component" value="Unassembled WGS sequence"/>
</dbReference>
<evidence type="ECO:0000313" key="2">
    <source>
        <dbReference type="Proteomes" id="UP001596422"/>
    </source>
</evidence>
<evidence type="ECO:0000313" key="1">
    <source>
        <dbReference type="EMBL" id="MFC6673732.1"/>
    </source>
</evidence>
<name>A0ABW2A8C7_9GAMM</name>
<protein>
    <submittedName>
        <fullName evidence="1">Uncharacterized protein</fullName>
    </submittedName>
</protein>
<dbReference type="EMBL" id="JBHSWE010000001">
    <property type="protein sequence ID" value="MFC6673732.1"/>
    <property type="molecule type" value="Genomic_DNA"/>
</dbReference>
<reference evidence="2" key="1">
    <citation type="journal article" date="2019" name="Int. J. Syst. Evol. Microbiol.">
        <title>The Global Catalogue of Microorganisms (GCM) 10K type strain sequencing project: providing services to taxonomists for standard genome sequencing and annotation.</title>
        <authorList>
            <consortium name="The Broad Institute Genomics Platform"/>
            <consortium name="The Broad Institute Genome Sequencing Center for Infectious Disease"/>
            <person name="Wu L."/>
            <person name="Ma J."/>
        </authorList>
    </citation>
    <scope>NUCLEOTIDE SEQUENCE [LARGE SCALE GENOMIC DNA]</scope>
    <source>
        <strain evidence="2">NBRC 111756</strain>
    </source>
</reference>
<dbReference type="RefSeq" id="WP_379912354.1">
    <property type="nucleotide sequence ID" value="NZ_JBHSWE010000001.1"/>
</dbReference>
<organism evidence="1 2">
    <name type="scientific">Marinobacterium aestuariivivens</name>
    <dbReference type="NCBI Taxonomy" id="1698799"/>
    <lineage>
        <taxon>Bacteria</taxon>
        <taxon>Pseudomonadati</taxon>
        <taxon>Pseudomonadota</taxon>
        <taxon>Gammaproteobacteria</taxon>
        <taxon>Oceanospirillales</taxon>
        <taxon>Oceanospirillaceae</taxon>
        <taxon>Marinobacterium</taxon>
    </lineage>
</organism>
<sequence>MMEIAATAMEAALKQGLALVLVPPSMKPDICWMSSISTAPW</sequence>